<organism evidence="1 2">
    <name type="scientific">Siculibacillus lacustris</name>
    <dbReference type="NCBI Taxonomy" id="1549641"/>
    <lineage>
        <taxon>Bacteria</taxon>
        <taxon>Pseudomonadati</taxon>
        <taxon>Pseudomonadota</taxon>
        <taxon>Alphaproteobacteria</taxon>
        <taxon>Hyphomicrobiales</taxon>
        <taxon>Ancalomicrobiaceae</taxon>
        <taxon>Siculibacillus</taxon>
    </lineage>
</organism>
<keyword evidence="2" id="KW-1185">Reference proteome</keyword>
<dbReference type="InterPro" id="IPR002825">
    <property type="entry name" value="Pept_S49_ser-pept_pro"/>
</dbReference>
<dbReference type="GO" id="GO:0016020">
    <property type="term" value="C:membrane"/>
    <property type="evidence" value="ECO:0007669"/>
    <property type="project" value="InterPro"/>
</dbReference>
<accession>A0A4Q9VG05</accession>
<protein>
    <submittedName>
        <fullName evidence="1">S49 family peptidase</fullName>
    </submittedName>
</protein>
<comment type="caution">
    <text evidence="1">The sequence shown here is derived from an EMBL/GenBank/DDBJ whole genome shotgun (WGS) entry which is preliminary data.</text>
</comment>
<dbReference type="Proteomes" id="UP000292781">
    <property type="component" value="Unassembled WGS sequence"/>
</dbReference>
<dbReference type="AlphaFoldDB" id="A0A4Q9VG05"/>
<dbReference type="Pfam" id="PF01972">
    <property type="entry name" value="SDH_protease"/>
    <property type="match status" value="1"/>
</dbReference>
<dbReference type="Gene3D" id="3.90.226.10">
    <property type="entry name" value="2-enoyl-CoA Hydratase, Chain A, domain 1"/>
    <property type="match status" value="1"/>
</dbReference>
<dbReference type="RefSeq" id="WP_131311492.1">
    <property type="nucleotide sequence ID" value="NZ_SJFN01000045.1"/>
</dbReference>
<dbReference type="OrthoDB" id="9806253at2"/>
<sequence>MPNWTSVLREISLLQAVSNENAFDKTRRKYLKRLSQHTGRNVIAYYSGFLSKPGLDGVQITDEDKNGLMLCIHELDRSKGLDLILHTPGGDSQASISLVDYLRSMFGNNIRAIVPQLAMSAGTMIACSCFEIVMGKQSSLGPVDPQFGFIAAANLIAEVKRAQAEISANPSLAMFWNPILSKITPSFLERCAWAIRDSNEFIEKTLRDNMLSHLELEEQNNRIASIKNIFANNEGRAHNTHINLETCESVGLRINRLESDQKFQDLILTIHHCYTHTLGNTAAFKVIENQLGRAMVKQQVIQMPPGIYPVPSGAVFGEMPEVQGPEVPMA</sequence>
<dbReference type="InterPro" id="IPR029045">
    <property type="entry name" value="ClpP/crotonase-like_dom_sf"/>
</dbReference>
<evidence type="ECO:0000313" key="1">
    <source>
        <dbReference type="EMBL" id="TBW33336.1"/>
    </source>
</evidence>
<name>A0A4Q9VG05_9HYPH</name>
<evidence type="ECO:0000313" key="2">
    <source>
        <dbReference type="Proteomes" id="UP000292781"/>
    </source>
</evidence>
<dbReference type="PANTHER" id="PTHR35984">
    <property type="entry name" value="PERIPLASMIC SERINE PROTEASE"/>
    <property type="match status" value="1"/>
</dbReference>
<dbReference type="PANTHER" id="PTHR35984:SF1">
    <property type="entry name" value="PERIPLASMIC SERINE PROTEASE"/>
    <property type="match status" value="1"/>
</dbReference>
<dbReference type="EMBL" id="SJFN01000045">
    <property type="protein sequence ID" value="TBW33336.1"/>
    <property type="molecule type" value="Genomic_DNA"/>
</dbReference>
<proteinExistence type="predicted"/>
<gene>
    <name evidence="1" type="ORF">EYW49_20470</name>
</gene>
<dbReference type="SUPFAM" id="SSF52096">
    <property type="entry name" value="ClpP/crotonase"/>
    <property type="match status" value="1"/>
</dbReference>
<reference evidence="1 2" key="1">
    <citation type="submission" date="2019-02" db="EMBL/GenBank/DDBJ databases">
        <title>Siculibacillus lacustris gen. nov., sp. nov., a new rosette-forming bacterium isolated from a freshwater crater lake (Lake St. Ana, Romania).</title>
        <authorList>
            <person name="Felfoldi T."/>
            <person name="Marton Z."/>
            <person name="Szabo A."/>
            <person name="Mentes A."/>
            <person name="Boka K."/>
            <person name="Marialigeti K."/>
            <person name="Mathe I."/>
            <person name="Koncz M."/>
            <person name="Schumann P."/>
            <person name="Toth E."/>
        </authorList>
    </citation>
    <scope>NUCLEOTIDE SEQUENCE [LARGE SCALE GENOMIC DNA]</scope>
    <source>
        <strain evidence="1 2">SA-279</strain>
    </source>
</reference>